<dbReference type="RefSeq" id="WP_025815929.1">
    <property type="nucleotide sequence ID" value="NZ_BAIZ01000014.1"/>
</dbReference>
<protein>
    <recommendedName>
        <fullName evidence="4">Lipocalin-like protein</fullName>
    </recommendedName>
</protein>
<dbReference type="OrthoDB" id="1422031at2"/>
<accession>A0A318I2N5</accession>
<dbReference type="EMBL" id="QJJX01000001">
    <property type="protein sequence ID" value="PXX24889.1"/>
    <property type="molecule type" value="Genomic_DNA"/>
</dbReference>
<feature type="chain" id="PRO_5016248947" description="Lipocalin-like protein" evidence="1">
    <location>
        <begin position="33"/>
        <end position="140"/>
    </location>
</feature>
<reference evidence="2 3" key="1">
    <citation type="submission" date="2018-05" db="EMBL/GenBank/DDBJ databases">
        <title>Genomic Encyclopedia of Type Strains, Phase I: the one thousand microbial genomes (KMG-I) project.</title>
        <authorList>
            <person name="Kyrpides N."/>
        </authorList>
    </citation>
    <scope>NUCLEOTIDE SEQUENCE [LARGE SCALE GENOMIC DNA]</scope>
    <source>
        <strain evidence="2 3">DSM 15611</strain>
    </source>
</reference>
<evidence type="ECO:0000313" key="3">
    <source>
        <dbReference type="Proteomes" id="UP000248314"/>
    </source>
</evidence>
<sequence>MKKRLFYLMFVAFAAMSVSLITFTSCSSNDNADEVLPAKEEVSNLLIGRWNLVGNYNSEGKEIDQQMPGESISFDVAGRMLKQWFNVKRSSYRWTVYEADGKLYLMVDVESYRIKKLNADEFEFYYSEADGKYSKYKKAK</sequence>
<comment type="caution">
    <text evidence="2">The sequence shown here is derived from an EMBL/GenBank/DDBJ whole genome shotgun (WGS) entry which is preliminary data.</text>
</comment>
<feature type="signal peptide" evidence="1">
    <location>
        <begin position="1"/>
        <end position="32"/>
    </location>
</feature>
<dbReference type="AlphaFoldDB" id="A0A318I2N5"/>
<keyword evidence="1" id="KW-0732">Signal</keyword>
<name>A0A318I2N5_9BACT</name>
<organism evidence="2 3">
    <name type="scientific">Hoylesella shahii DSM 15611 = JCM 12083</name>
    <dbReference type="NCBI Taxonomy" id="1122991"/>
    <lineage>
        <taxon>Bacteria</taxon>
        <taxon>Pseudomonadati</taxon>
        <taxon>Bacteroidota</taxon>
        <taxon>Bacteroidia</taxon>
        <taxon>Bacteroidales</taxon>
        <taxon>Prevotellaceae</taxon>
        <taxon>Hoylesella</taxon>
    </lineage>
</organism>
<keyword evidence="3" id="KW-1185">Reference proteome</keyword>
<gene>
    <name evidence="2" type="ORF">EJ73_00155</name>
</gene>
<evidence type="ECO:0008006" key="4">
    <source>
        <dbReference type="Google" id="ProtNLM"/>
    </source>
</evidence>
<proteinExistence type="predicted"/>
<evidence type="ECO:0000256" key="1">
    <source>
        <dbReference type="SAM" id="SignalP"/>
    </source>
</evidence>
<dbReference type="Proteomes" id="UP000248314">
    <property type="component" value="Unassembled WGS sequence"/>
</dbReference>
<evidence type="ECO:0000313" key="2">
    <source>
        <dbReference type="EMBL" id="PXX24889.1"/>
    </source>
</evidence>
<dbReference type="PROSITE" id="PS51257">
    <property type="entry name" value="PROKAR_LIPOPROTEIN"/>
    <property type="match status" value="1"/>
</dbReference>